<protein>
    <submittedName>
        <fullName evidence="1">AAA domain-containing protein</fullName>
    </submittedName>
</protein>
<evidence type="ECO:0000313" key="1">
    <source>
        <dbReference type="EMBL" id="KAI0089424.1"/>
    </source>
</evidence>
<keyword evidence="2" id="KW-1185">Reference proteome</keyword>
<dbReference type="Proteomes" id="UP001055072">
    <property type="component" value="Unassembled WGS sequence"/>
</dbReference>
<sequence>MLPRFARLSPTTRRRRPGPGADMAGRRLTRLLHELTQPTPVVGTLKLGGITFDVHASASPTRLPHSDNTILDAEDTFNSNNLYFMLQKYLLGQDIFLLSQPGPYARRLAMTFCSITNSEYEFISLHRDVGETELKQGRELRHGGNLSYVDSAAVRAAKHGRILIIEGIEKAERGIMPVLNNLLENREMNLDDGTHIIHQDRFFMLDSAVKDESGKRFIPAHKDFRVVAIAAPVPPYTGYPIDPPFRSRFQARFVDPVGALMSLSPGPEFSSPNSTKLYTKLQEIILTTQYASESSNAVDATAKSNLRAFPQTALAKLRALLSSFPAPSSMSPHEMAKLMLVLNPGLLHAPFLVWSMLSHQTEEAGLGPLGSPSLDGEGDDLGLLGYRLISIGRESNRKIRISFAQVDSPSDIVTLTVPGGPKPLLPFPWKDPHTLGFLPTDRFIGLLTSMLQAHALDWDISYVPPVLPSTASCSTTTLVQTFGALLGYEVDSVHMYKELGGRELVMRRKIEDGGATSWEPSPLIEGAWEGRLVHLSGVDVIGPTAGSLARLLQDRETELWEGKRVVQQANPEEISSGELSVPHPSFRVIVTASKSIPLKDWLSDEHANMFFPVPSLPMSQDEESTVLRQIGCPPDLVDVLLRFADKYRSSMTSDLVQKNRKLGTRALIRIAKRLATLSGGHATDLYALLSHAVLAEFLPATERMSLETIFDELKIYKKTPPYHPPSSVVENALEFPAPSDPSAPEAQPVRIPLFNAKEDPEGVASHVPHMNHFYDNSLQTALMRDLAIDLEVLGEHLVLLGNQGVGKNKVVDRLCQLLNRPREYIQLHRDSTVNQLMFTTSLEGGIMKYTDSPLLRAIKYGRVIIIDEADKAAEHVVAIFKSLAGQGELTLSDGRRVRRHKERETDVIVHPNFRLILLANRPGYPFLGNHFLQVLGDNFSCHSVTNPDMQSERKLLEQLAPELSEDLILRLVAAFHDLRHAYEAGTLTYPYSLRELINLVRHLQAYPEDPLEVVIRNIFDFDVYRPATITKLAEILDHHGLVVKRLGIEAAREGGRKKILDVKYEPKNTELSEPKHGKDDPKNESHEGGNTWAGGTGGRDTAGIGGRGGYKRLYKGHDIKQVSDQLKNDVPDEIKEKAREMARQELARRLEELNMSEADAKAYGVHLEAVQGHIVQLHDLLENLSAKEEERVWVKRQTDGELDDTRLTEGLTGEAAVYKRRGMAKPEMGRPQIKPKRIRFLFDISASMYRFQYDGRLARSLETAVMLMETFAQLTRQDKYVWDMIGHCGDSPDITLVEAHHPPAELRDRWKVLEKMDLTTQYSFAGDYTVEALRQAVNDVAKFDADEWFVIAITDANFGRYNISSDLLKNAMSLQPKVKTALICIGEGAEASWIPRRLPGSGFRVSNTAEIPAVFRSILSSMVDH</sequence>
<gene>
    <name evidence="1" type="ORF">BDY19DRAFT_942313</name>
</gene>
<reference evidence="1" key="1">
    <citation type="journal article" date="2021" name="Environ. Microbiol.">
        <title>Gene family expansions and transcriptome signatures uncover fungal adaptations to wood decay.</title>
        <authorList>
            <person name="Hage H."/>
            <person name="Miyauchi S."/>
            <person name="Viragh M."/>
            <person name="Drula E."/>
            <person name="Min B."/>
            <person name="Chaduli D."/>
            <person name="Navarro D."/>
            <person name="Favel A."/>
            <person name="Norest M."/>
            <person name="Lesage-Meessen L."/>
            <person name="Balint B."/>
            <person name="Merenyi Z."/>
            <person name="de Eugenio L."/>
            <person name="Morin E."/>
            <person name="Martinez A.T."/>
            <person name="Baldrian P."/>
            <person name="Stursova M."/>
            <person name="Martinez M.J."/>
            <person name="Novotny C."/>
            <person name="Magnuson J.K."/>
            <person name="Spatafora J.W."/>
            <person name="Maurice S."/>
            <person name="Pangilinan J."/>
            <person name="Andreopoulos W."/>
            <person name="LaButti K."/>
            <person name="Hundley H."/>
            <person name="Na H."/>
            <person name="Kuo A."/>
            <person name="Barry K."/>
            <person name="Lipzen A."/>
            <person name="Henrissat B."/>
            <person name="Riley R."/>
            <person name="Ahrendt S."/>
            <person name="Nagy L.G."/>
            <person name="Grigoriev I.V."/>
            <person name="Martin F."/>
            <person name="Rosso M.N."/>
        </authorList>
    </citation>
    <scope>NUCLEOTIDE SEQUENCE</scope>
    <source>
        <strain evidence="1">CBS 384.51</strain>
    </source>
</reference>
<proteinExistence type="predicted"/>
<dbReference type="EMBL" id="MU274910">
    <property type="protein sequence ID" value="KAI0089424.1"/>
    <property type="molecule type" value="Genomic_DNA"/>
</dbReference>
<organism evidence="1 2">
    <name type="scientific">Irpex rosettiformis</name>
    <dbReference type="NCBI Taxonomy" id="378272"/>
    <lineage>
        <taxon>Eukaryota</taxon>
        <taxon>Fungi</taxon>
        <taxon>Dikarya</taxon>
        <taxon>Basidiomycota</taxon>
        <taxon>Agaricomycotina</taxon>
        <taxon>Agaricomycetes</taxon>
        <taxon>Polyporales</taxon>
        <taxon>Irpicaceae</taxon>
        <taxon>Irpex</taxon>
    </lineage>
</organism>
<accession>A0ACB8U5N3</accession>
<name>A0ACB8U5N3_9APHY</name>
<evidence type="ECO:0000313" key="2">
    <source>
        <dbReference type="Proteomes" id="UP001055072"/>
    </source>
</evidence>
<comment type="caution">
    <text evidence="1">The sequence shown here is derived from an EMBL/GenBank/DDBJ whole genome shotgun (WGS) entry which is preliminary data.</text>
</comment>